<gene>
    <name evidence="2" type="ORF">Scep_025266</name>
</gene>
<comment type="caution">
    <text evidence="2">The sequence shown here is derived from an EMBL/GenBank/DDBJ whole genome shotgun (WGS) entry which is preliminary data.</text>
</comment>
<name>A0AAP0EN64_9MAGN</name>
<evidence type="ECO:0000313" key="2">
    <source>
        <dbReference type="EMBL" id="KAK9093797.1"/>
    </source>
</evidence>
<dbReference type="EMBL" id="JBBNAG010000011">
    <property type="protein sequence ID" value="KAK9093797.1"/>
    <property type="molecule type" value="Genomic_DNA"/>
</dbReference>
<feature type="compositionally biased region" description="Basic and acidic residues" evidence="1">
    <location>
        <begin position="99"/>
        <end position="116"/>
    </location>
</feature>
<dbReference type="AlphaFoldDB" id="A0AAP0EN64"/>
<dbReference type="Pfam" id="PF04484">
    <property type="entry name" value="QWRF"/>
    <property type="match status" value="1"/>
</dbReference>
<evidence type="ECO:0000313" key="3">
    <source>
        <dbReference type="Proteomes" id="UP001419268"/>
    </source>
</evidence>
<feature type="region of interest" description="Disordered" evidence="1">
    <location>
        <begin position="137"/>
        <end position="158"/>
    </location>
</feature>
<proteinExistence type="predicted"/>
<feature type="region of interest" description="Disordered" evidence="1">
    <location>
        <begin position="94"/>
        <end position="116"/>
    </location>
</feature>
<reference evidence="2 3" key="1">
    <citation type="submission" date="2024-01" db="EMBL/GenBank/DDBJ databases">
        <title>Genome assemblies of Stephania.</title>
        <authorList>
            <person name="Yang L."/>
        </authorList>
    </citation>
    <scope>NUCLEOTIDE SEQUENCE [LARGE SCALE GENOMIC DNA]</scope>
    <source>
        <strain evidence="2">JXDWG</strain>
        <tissue evidence="2">Leaf</tissue>
    </source>
</reference>
<evidence type="ECO:0000256" key="1">
    <source>
        <dbReference type="SAM" id="MobiDB-lite"/>
    </source>
</evidence>
<protein>
    <submittedName>
        <fullName evidence="2">Uncharacterized protein</fullName>
    </submittedName>
</protein>
<accession>A0AAP0EN64</accession>
<sequence>MVQEMLWMPLEELCLQIKSLSLGYIRLFLMRMPYLDEWSTLECVYSSSLSGAIKALQDASVQLPISGNVKPYIPNQNRYHNNPITSPNLNAVMKRPPNHKPETYHELTKPVEPSAKSDNRFSVASIDSIDVPNFVTLTNGSPLEPVESWSAAPKPTEP</sequence>
<dbReference type="InterPro" id="IPR007573">
    <property type="entry name" value="QWRF"/>
</dbReference>
<organism evidence="2 3">
    <name type="scientific">Stephania cephalantha</name>
    <dbReference type="NCBI Taxonomy" id="152367"/>
    <lineage>
        <taxon>Eukaryota</taxon>
        <taxon>Viridiplantae</taxon>
        <taxon>Streptophyta</taxon>
        <taxon>Embryophyta</taxon>
        <taxon>Tracheophyta</taxon>
        <taxon>Spermatophyta</taxon>
        <taxon>Magnoliopsida</taxon>
        <taxon>Ranunculales</taxon>
        <taxon>Menispermaceae</taxon>
        <taxon>Menispermoideae</taxon>
        <taxon>Cissampelideae</taxon>
        <taxon>Stephania</taxon>
    </lineage>
</organism>
<dbReference type="Proteomes" id="UP001419268">
    <property type="component" value="Unassembled WGS sequence"/>
</dbReference>
<keyword evidence="3" id="KW-1185">Reference proteome</keyword>